<dbReference type="Proteomes" id="UP000464507">
    <property type="component" value="Chromosome"/>
</dbReference>
<protein>
    <submittedName>
        <fullName evidence="1">Phosphoglycerate mutase</fullName>
    </submittedName>
</protein>
<dbReference type="Pfam" id="PF00300">
    <property type="entry name" value="His_Phos_1"/>
    <property type="match status" value="1"/>
</dbReference>
<dbReference type="CDD" id="cd07067">
    <property type="entry name" value="HP_PGM_like"/>
    <property type="match status" value="1"/>
</dbReference>
<sequence length="217" mass="23839">MAASLIHLVRHGEVHNPEGVLYGRIPGFHLSELGVAMATSTAEHLVGRPVTALFSSPLQRAQESAAPWADTFGLDITTEDRLIEPHNKFEGGALEFGPSLLLHPRTWPWIYNPYRPSWGEPFVEVAARMIAAMDAAWNATDGEAVMVSHQMPIVMAQRAVAGKRLWHDPRKRRCSLSSVTTFARIEAAVPGAPRYREVDYQEPAAALLLRAVDTGAV</sequence>
<dbReference type="SMART" id="SM00855">
    <property type="entry name" value="PGAM"/>
    <property type="match status" value="1"/>
</dbReference>
<name>A0A7L5ALB3_9MICO</name>
<dbReference type="GO" id="GO:0016791">
    <property type="term" value="F:phosphatase activity"/>
    <property type="evidence" value="ECO:0007669"/>
    <property type="project" value="TreeGrafter"/>
</dbReference>
<evidence type="ECO:0000313" key="2">
    <source>
        <dbReference type="Proteomes" id="UP000464507"/>
    </source>
</evidence>
<organism evidence="1 2">
    <name type="scientific">Marisediminicola antarctica</name>
    <dbReference type="NCBI Taxonomy" id="674079"/>
    <lineage>
        <taxon>Bacteria</taxon>
        <taxon>Bacillati</taxon>
        <taxon>Actinomycetota</taxon>
        <taxon>Actinomycetes</taxon>
        <taxon>Micrococcales</taxon>
        <taxon>Microbacteriaceae</taxon>
        <taxon>Marisediminicola</taxon>
    </lineage>
</organism>
<dbReference type="PANTHER" id="PTHR48100:SF51">
    <property type="entry name" value="PHOSPHOGLYCERATE MUTASE"/>
    <property type="match status" value="1"/>
</dbReference>
<dbReference type="SUPFAM" id="SSF53254">
    <property type="entry name" value="Phosphoglycerate mutase-like"/>
    <property type="match status" value="1"/>
</dbReference>
<proteinExistence type="predicted"/>
<evidence type="ECO:0000313" key="1">
    <source>
        <dbReference type="EMBL" id="QHO70882.1"/>
    </source>
</evidence>
<dbReference type="EMBL" id="CP017146">
    <property type="protein sequence ID" value="QHO70882.1"/>
    <property type="molecule type" value="Genomic_DNA"/>
</dbReference>
<dbReference type="GO" id="GO:0005737">
    <property type="term" value="C:cytoplasm"/>
    <property type="evidence" value="ECO:0007669"/>
    <property type="project" value="TreeGrafter"/>
</dbReference>
<dbReference type="InterPro" id="IPR013078">
    <property type="entry name" value="His_Pase_superF_clade-1"/>
</dbReference>
<dbReference type="AlphaFoldDB" id="A0A7L5ALB3"/>
<dbReference type="InterPro" id="IPR029033">
    <property type="entry name" value="His_PPase_superfam"/>
</dbReference>
<gene>
    <name evidence="1" type="ORF">BHD05_00920</name>
</gene>
<dbReference type="InterPro" id="IPR050275">
    <property type="entry name" value="PGM_Phosphatase"/>
</dbReference>
<accession>A0A7L5ALB3</accession>
<dbReference type="OrthoDB" id="3215466at2"/>
<reference evidence="1 2" key="1">
    <citation type="submission" date="2016-09" db="EMBL/GenBank/DDBJ databases">
        <title>Complete genome sequence of microbes from the polar regions.</title>
        <authorList>
            <person name="Liao L."/>
            <person name="Chen B."/>
        </authorList>
    </citation>
    <scope>NUCLEOTIDE SEQUENCE [LARGE SCALE GENOMIC DNA]</scope>
    <source>
        <strain evidence="1 2">ZS314</strain>
    </source>
</reference>
<dbReference type="Gene3D" id="3.40.50.1240">
    <property type="entry name" value="Phosphoglycerate mutase-like"/>
    <property type="match status" value="1"/>
</dbReference>
<dbReference type="KEGG" id="mant:BHD05_00920"/>
<keyword evidence="2" id="KW-1185">Reference proteome</keyword>
<dbReference type="PANTHER" id="PTHR48100">
    <property type="entry name" value="BROAD-SPECIFICITY PHOSPHATASE YOR283W-RELATED"/>
    <property type="match status" value="1"/>
</dbReference>